<keyword evidence="3" id="KW-1185">Reference proteome</keyword>
<gene>
    <name evidence="2" type="ORF">MC7420_4681</name>
</gene>
<reference evidence="2 3" key="1">
    <citation type="submission" date="2008-07" db="EMBL/GenBank/DDBJ databases">
        <authorList>
            <person name="Tandeau de Marsac N."/>
            <person name="Ferriera S."/>
            <person name="Johnson J."/>
            <person name="Kravitz S."/>
            <person name="Beeson K."/>
            <person name="Sutton G."/>
            <person name="Rogers Y.-H."/>
            <person name="Friedman R."/>
            <person name="Frazier M."/>
            <person name="Venter J.C."/>
        </authorList>
    </citation>
    <scope>NUCLEOTIDE SEQUENCE [LARGE SCALE GENOMIC DNA]</scope>
    <source>
        <strain evidence="2 3">PCC 7420</strain>
    </source>
</reference>
<feature type="transmembrane region" description="Helical" evidence="1">
    <location>
        <begin position="6"/>
        <end position="26"/>
    </location>
</feature>
<sequence length="287" mass="31956">MFLGSRFHSIILLTKTVLYVFIMKLIRFFPHKLAITALVTLLLIVGLSLKEPVRVQAQLSNASISSQLPDQWESAPLPNSGDSGLQDSSNLPFAGCLSSYPIALVPASGMGQTLAEYPTIFWYLPRTRAWGMEFKLTDRDSQEIYSTKYAFARGTSNDYQGQDDQLVVGTPGILSLTIPRLTGSSLPLKEDQKYDWTVKIICNPNDPSGDVYLAGTIRRVSIDPTLSRRLQQAPPEERVVLYAKERLWYEALGTLVKLQRDRPNDPAVIAAWDKLLKSVGLDIILLG</sequence>
<organism evidence="2 3">
    <name type="scientific">Coleofasciculus chthonoplastes PCC 7420</name>
    <dbReference type="NCBI Taxonomy" id="118168"/>
    <lineage>
        <taxon>Bacteria</taxon>
        <taxon>Bacillati</taxon>
        <taxon>Cyanobacteriota</taxon>
        <taxon>Cyanophyceae</taxon>
        <taxon>Coleofasciculales</taxon>
        <taxon>Coleofasciculaceae</taxon>
        <taxon>Coleofasciculus</taxon>
    </lineage>
</organism>
<accession>B4VNY7</accession>
<keyword evidence="1" id="KW-0812">Transmembrane</keyword>
<evidence type="ECO:0000256" key="1">
    <source>
        <dbReference type="SAM" id="Phobius"/>
    </source>
</evidence>
<evidence type="ECO:0000313" key="3">
    <source>
        <dbReference type="Proteomes" id="UP000003835"/>
    </source>
</evidence>
<protein>
    <submittedName>
        <fullName evidence="2">Conserved domain protein</fullName>
    </submittedName>
</protein>
<dbReference type="eggNOG" id="COG3087">
    <property type="taxonomic scope" value="Bacteria"/>
</dbReference>
<name>B4VNY7_9CYAN</name>
<keyword evidence="1" id="KW-1133">Transmembrane helix</keyword>
<dbReference type="AlphaFoldDB" id="B4VNY7"/>
<proteinExistence type="predicted"/>
<dbReference type="Pfam" id="PF06051">
    <property type="entry name" value="DUF928"/>
    <property type="match status" value="1"/>
</dbReference>
<evidence type="ECO:0000313" key="2">
    <source>
        <dbReference type="EMBL" id="EDX76425.1"/>
    </source>
</evidence>
<dbReference type="EMBL" id="DS989846">
    <property type="protein sequence ID" value="EDX76425.1"/>
    <property type="molecule type" value="Genomic_DNA"/>
</dbReference>
<dbReference type="InterPro" id="IPR010328">
    <property type="entry name" value="DUF928"/>
</dbReference>
<dbReference type="HOGENOM" id="CLU_061545_2_0_3"/>
<dbReference type="STRING" id="118168.MC7420_4681"/>
<dbReference type="Proteomes" id="UP000003835">
    <property type="component" value="Unassembled WGS sequence"/>
</dbReference>
<keyword evidence="1" id="KW-0472">Membrane</keyword>